<dbReference type="PRINTS" id="PR00119">
    <property type="entry name" value="CATATPASE"/>
</dbReference>
<organism evidence="16 17">
    <name type="scientific">Segatella copri</name>
    <dbReference type="NCBI Taxonomy" id="165179"/>
    <lineage>
        <taxon>Bacteria</taxon>
        <taxon>Pseudomonadati</taxon>
        <taxon>Bacteroidota</taxon>
        <taxon>Bacteroidia</taxon>
        <taxon>Bacteroidales</taxon>
        <taxon>Prevotellaceae</taxon>
        <taxon>Segatella</taxon>
    </lineage>
</organism>
<dbReference type="SFLD" id="SFLDS00003">
    <property type="entry name" value="Haloacid_Dehalogenase"/>
    <property type="match status" value="1"/>
</dbReference>
<evidence type="ECO:0000256" key="12">
    <source>
        <dbReference type="ARBA" id="ARBA00023065"/>
    </source>
</evidence>
<dbReference type="GO" id="GO:0005886">
    <property type="term" value="C:plasma membrane"/>
    <property type="evidence" value="ECO:0007669"/>
    <property type="project" value="TreeGrafter"/>
</dbReference>
<dbReference type="Gene3D" id="2.70.150.10">
    <property type="entry name" value="Calcium-transporting ATPase, cytoplasmic transduction domain A"/>
    <property type="match status" value="1"/>
</dbReference>
<keyword evidence="8" id="KW-0106">Calcium</keyword>
<dbReference type="SUPFAM" id="SSF81660">
    <property type="entry name" value="Metal cation-transporting ATPase, ATP-binding domain N"/>
    <property type="match status" value="1"/>
</dbReference>
<dbReference type="GO" id="GO:0012505">
    <property type="term" value="C:endomembrane system"/>
    <property type="evidence" value="ECO:0007669"/>
    <property type="project" value="UniProtKB-SubCell"/>
</dbReference>
<keyword evidence="3" id="KW-0813">Transport</keyword>
<name>A0AA91YVX5_9BACT</name>
<comment type="caution">
    <text evidence="16">The sequence shown here is derived from an EMBL/GenBank/DDBJ whole genome shotgun (WGS) entry which is preliminary data.</text>
</comment>
<keyword evidence="13 14" id="KW-0472">Membrane</keyword>
<dbReference type="InterPro" id="IPR001757">
    <property type="entry name" value="P_typ_ATPase"/>
</dbReference>
<feature type="transmembrane region" description="Helical" evidence="14">
    <location>
        <begin position="274"/>
        <end position="300"/>
    </location>
</feature>
<evidence type="ECO:0000259" key="15">
    <source>
        <dbReference type="SMART" id="SM00831"/>
    </source>
</evidence>
<evidence type="ECO:0000256" key="8">
    <source>
        <dbReference type="ARBA" id="ARBA00022837"/>
    </source>
</evidence>
<dbReference type="Gene3D" id="3.40.1110.10">
    <property type="entry name" value="Calcium-transporting ATPase, cytoplasmic domain N"/>
    <property type="match status" value="1"/>
</dbReference>
<feature type="transmembrane region" description="Helical" evidence="14">
    <location>
        <begin position="674"/>
        <end position="695"/>
    </location>
</feature>
<accession>A0AA91YVX5</accession>
<keyword evidence="4" id="KW-0109">Calcium transport</keyword>
<dbReference type="GO" id="GO:0016887">
    <property type="term" value="F:ATP hydrolysis activity"/>
    <property type="evidence" value="ECO:0007669"/>
    <property type="project" value="InterPro"/>
</dbReference>
<evidence type="ECO:0000256" key="13">
    <source>
        <dbReference type="ARBA" id="ARBA00023136"/>
    </source>
</evidence>
<dbReference type="Pfam" id="PF13246">
    <property type="entry name" value="Cation_ATPase"/>
    <property type="match status" value="1"/>
</dbReference>
<feature type="transmembrane region" description="Helical" evidence="14">
    <location>
        <begin position="851"/>
        <end position="871"/>
    </location>
</feature>
<dbReference type="EC" id="7.2.2.10" evidence="2"/>
<dbReference type="PRINTS" id="PR00121">
    <property type="entry name" value="NAKATPASE"/>
</dbReference>
<evidence type="ECO:0000256" key="3">
    <source>
        <dbReference type="ARBA" id="ARBA00022448"/>
    </source>
</evidence>
<evidence type="ECO:0000256" key="10">
    <source>
        <dbReference type="ARBA" id="ARBA00022842"/>
    </source>
</evidence>
<dbReference type="AlphaFoldDB" id="A0AA91YVX5"/>
<keyword evidence="7" id="KW-0547">Nucleotide-binding</keyword>
<sequence length="879" mass="97515">MDIDKNKRIGLTDEQVKQSREQHGKNVLTPPQRTSLWKLYLDKYRDPIIQILLVAAFVSLILAFIEKNFMETIGIFVAVFLATTVGFYFERDAAKKFNLLTALSEEQPVKVRRNGKVMEIPRHDVVVGDVVLVEVGDEVPADGELIVCNDLQMNESTLTGEPVTEKSLEGGGDGAYPRNVILRSTMVMNGRGEFVVTAVGDATEIGKVAKKSTEQTSVETPLHMQLDKLAKMISKVGSVVSVAAFFIFLIHDILTNPAWGGKDYFYMAEIVLKYFMMAVTLIVMAVPEGLPMAITLSLALNMRRMLKSNNLVRKLHACETMGAVTVICTDKTGTLTQNKMQVSALELKQGDEALLDTAIALNSTAELNDGKPIGNPTESALLLWLDAQGKDYEELRKQVNVLKQLPFSTERKMMATLAEVDGETYLFVKGAPEIVMKKCIIEDRMQKQTAEELDEWQHKAMRTLAFAYKKIETSIMRTSRTSTAEVVALLDANDLQLQAIAAIADPIRPDVPAAVQECRHAGIEVKVVTGDTAATALEIGKQIGVFEDEPENIGADGSLTSLDQQMITGEQWEALSDEEAYERAKDIRVMSRARPTDKQRLVAMLQKRGEVVAVTGDGTNDAPALHYAHVGLSLGSGTSVAKEASDMTLLDDSFKSIANAVMWGRSLYRNLQRFLFFQLVVNVAALLLVLGGSVIGTEMPLTVTQILWVNLIMDTFAALALASLPPSHEVMKDKPRKASDFIINKSIGFGILFCGIVFFLVMFALLVYCERRGKGGVDVHELTMFFTTFVMIQFWNLFNAKALMSHHTAFRHFLKDKGMILVLVLVLVGQWIIVTFGGEMFRTTPLSLHEWLLIIGSTSVVLWVGELWRAFKRMIAKRR</sequence>
<keyword evidence="10" id="KW-0460">Magnesium</keyword>
<dbReference type="NCBIfam" id="TIGR01494">
    <property type="entry name" value="ATPase_P-type"/>
    <property type="match status" value="2"/>
</dbReference>
<dbReference type="SUPFAM" id="SSF81653">
    <property type="entry name" value="Calcium ATPase, transduction domain A"/>
    <property type="match status" value="1"/>
</dbReference>
<dbReference type="Gene3D" id="1.20.1110.10">
    <property type="entry name" value="Calcium-transporting ATPase, transmembrane domain"/>
    <property type="match status" value="2"/>
</dbReference>
<evidence type="ECO:0000313" key="17">
    <source>
        <dbReference type="Proteomes" id="UP000215155"/>
    </source>
</evidence>
<dbReference type="EMBL" id="NMPZ01000032">
    <property type="protein sequence ID" value="OXL42792.1"/>
    <property type="molecule type" value="Genomic_DNA"/>
</dbReference>
<keyword evidence="9" id="KW-0067">ATP-binding</keyword>
<feature type="domain" description="Cation-transporting P-type ATPase N-terminal" evidence="15">
    <location>
        <begin position="1"/>
        <end position="64"/>
    </location>
</feature>
<keyword evidence="11 14" id="KW-1133">Transmembrane helix</keyword>
<protein>
    <recommendedName>
        <fullName evidence="2">P-type Ca(2+) transporter</fullName>
        <ecNumber evidence="2">7.2.2.10</ecNumber>
    </recommendedName>
</protein>
<dbReference type="InterPro" id="IPR059000">
    <property type="entry name" value="ATPase_P-type_domA"/>
</dbReference>
<reference evidence="16 17" key="1">
    <citation type="submission" date="2017-07" db="EMBL/GenBank/DDBJ databases">
        <title>Draft genome sequence of Prevotella copri isolated from the gut of healthy adult Indian.</title>
        <authorList>
            <person name="Das B."/>
            <person name="Bag S."/>
            <person name="Ghosh T.S."/>
        </authorList>
    </citation>
    <scope>NUCLEOTIDE SEQUENCE [LARGE SCALE GENOMIC DNA]</scope>
    <source>
        <strain evidence="16 17">Indica</strain>
    </source>
</reference>
<evidence type="ECO:0000256" key="6">
    <source>
        <dbReference type="ARBA" id="ARBA00022723"/>
    </source>
</evidence>
<dbReference type="NCBIfam" id="TIGR01517">
    <property type="entry name" value="ATPase-IIB_Ca"/>
    <property type="match status" value="1"/>
</dbReference>
<gene>
    <name evidence="16" type="ORF">CFT61_14690</name>
</gene>
<evidence type="ECO:0000256" key="4">
    <source>
        <dbReference type="ARBA" id="ARBA00022568"/>
    </source>
</evidence>
<dbReference type="PANTHER" id="PTHR24093">
    <property type="entry name" value="CATION TRANSPORTING ATPASE"/>
    <property type="match status" value="1"/>
</dbReference>
<feature type="transmembrane region" description="Helical" evidence="14">
    <location>
        <begin position="232"/>
        <end position="254"/>
    </location>
</feature>
<evidence type="ECO:0000313" key="16">
    <source>
        <dbReference type="EMBL" id="OXL42792.1"/>
    </source>
</evidence>
<dbReference type="SUPFAM" id="SSF81665">
    <property type="entry name" value="Calcium ATPase, transmembrane domain M"/>
    <property type="match status" value="1"/>
</dbReference>
<evidence type="ECO:0000256" key="14">
    <source>
        <dbReference type="SAM" id="Phobius"/>
    </source>
</evidence>
<dbReference type="InterPro" id="IPR023299">
    <property type="entry name" value="ATPase_P-typ_cyto_dom_N"/>
</dbReference>
<dbReference type="InterPro" id="IPR006068">
    <property type="entry name" value="ATPase_P-typ_cation-transptr_C"/>
</dbReference>
<evidence type="ECO:0000256" key="1">
    <source>
        <dbReference type="ARBA" id="ARBA00004127"/>
    </source>
</evidence>
<dbReference type="InterPro" id="IPR004014">
    <property type="entry name" value="ATPase_P-typ_cation-transptr_N"/>
</dbReference>
<dbReference type="InterPro" id="IPR008250">
    <property type="entry name" value="ATPase_P-typ_transduc_dom_A_sf"/>
</dbReference>
<dbReference type="Pfam" id="PF00122">
    <property type="entry name" value="E1-E2_ATPase"/>
    <property type="match status" value="1"/>
</dbReference>
<evidence type="ECO:0000256" key="11">
    <source>
        <dbReference type="ARBA" id="ARBA00022989"/>
    </source>
</evidence>
<dbReference type="GO" id="GO:0005524">
    <property type="term" value="F:ATP binding"/>
    <property type="evidence" value="ECO:0007669"/>
    <property type="project" value="UniProtKB-KW"/>
</dbReference>
<dbReference type="InterPro" id="IPR023298">
    <property type="entry name" value="ATPase_P-typ_TM_dom_sf"/>
</dbReference>
<dbReference type="SFLD" id="SFLDF00027">
    <property type="entry name" value="p-type_atpase"/>
    <property type="match status" value="1"/>
</dbReference>
<keyword evidence="12" id="KW-0406">Ion transport</keyword>
<feature type="transmembrane region" description="Helical" evidence="14">
    <location>
        <begin position="71"/>
        <end position="89"/>
    </location>
</feature>
<dbReference type="InterPro" id="IPR036412">
    <property type="entry name" value="HAD-like_sf"/>
</dbReference>
<dbReference type="InterPro" id="IPR018303">
    <property type="entry name" value="ATPase_P-typ_P_site"/>
</dbReference>
<feature type="transmembrane region" description="Helical" evidence="14">
    <location>
        <begin position="746"/>
        <end position="767"/>
    </location>
</feature>
<evidence type="ECO:0000256" key="2">
    <source>
        <dbReference type="ARBA" id="ARBA00012790"/>
    </source>
</evidence>
<feature type="transmembrane region" description="Helical" evidence="14">
    <location>
        <begin position="819"/>
        <end position="839"/>
    </location>
</feature>
<keyword evidence="6" id="KW-0479">Metal-binding</keyword>
<feature type="transmembrane region" description="Helical" evidence="14">
    <location>
        <begin position="779"/>
        <end position="798"/>
    </location>
</feature>
<dbReference type="Pfam" id="PF00690">
    <property type="entry name" value="Cation_ATPase_N"/>
    <property type="match status" value="1"/>
</dbReference>
<dbReference type="SMART" id="SM00831">
    <property type="entry name" value="Cation_ATPase_N"/>
    <property type="match status" value="1"/>
</dbReference>
<dbReference type="InterPro" id="IPR006408">
    <property type="entry name" value="P-type_ATPase_IIB"/>
</dbReference>
<feature type="transmembrane region" description="Helical" evidence="14">
    <location>
        <begin position="707"/>
        <end position="725"/>
    </location>
</feature>
<evidence type="ECO:0000256" key="5">
    <source>
        <dbReference type="ARBA" id="ARBA00022692"/>
    </source>
</evidence>
<dbReference type="SFLD" id="SFLDG00002">
    <property type="entry name" value="C1.7:_P-type_atpase_like"/>
    <property type="match status" value="1"/>
</dbReference>
<dbReference type="RefSeq" id="WP_089545138.1">
    <property type="nucleotide sequence ID" value="NZ_NMPZ01000032.1"/>
</dbReference>
<dbReference type="PROSITE" id="PS00154">
    <property type="entry name" value="ATPASE_E1_E2"/>
    <property type="match status" value="1"/>
</dbReference>
<keyword evidence="5 14" id="KW-0812">Transmembrane</keyword>
<dbReference type="SUPFAM" id="SSF56784">
    <property type="entry name" value="HAD-like"/>
    <property type="match status" value="1"/>
</dbReference>
<evidence type="ECO:0000256" key="9">
    <source>
        <dbReference type="ARBA" id="ARBA00022840"/>
    </source>
</evidence>
<dbReference type="Pfam" id="PF00689">
    <property type="entry name" value="Cation_ATPase_C"/>
    <property type="match status" value="1"/>
</dbReference>
<comment type="subcellular location">
    <subcellularLocation>
        <location evidence="1">Endomembrane system</location>
        <topology evidence="1">Multi-pass membrane protein</topology>
    </subcellularLocation>
</comment>
<feature type="transmembrane region" description="Helical" evidence="14">
    <location>
        <begin position="48"/>
        <end position="65"/>
    </location>
</feature>
<dbReference type="GO" id="GO:0005388">
    <property type="term" value="F:P-type calcium transporter activity"/>
    <property type="evidence" value="ECO:0007669"/>
    <property type="project" value="UniProtKB-EC"/>
</dbReference>
<proteinExistence type="predicted"/>
<evidence type="ECO:0000256" key="7">
    <source>
        <dbReference type="ARBA" id="ARBA00022741"/>
    </source>
</evidence>
<dbReference type="GO" id="GO:0046872">
    <property type="term" value="F:metal ion binding"/>
    <property type="evidence" value="ECO:0007669"/>
    <property type="project" value="UniProtKB-KW"/>
</dbReference>
<dbReference type="InterPro" id="IPR044492">
    <property type="entry name" value="P_typ_ATPase_HD_dom"/>
</dbReference>
<dbReference type="Proteomes" id="UP000215155">
    <property type="component" value="Unassembled WGS sequence"/>
</dbReference>
<dbReference type="PANTHER" id="PTHR24093:SF369">
    <property type="entry name" value="CALCIUM-TRANSPORTING ATPASE"/>
    <property type="match status" value="1"/>
</dbReference>